<organism evidence="2 3">
    <name type="scientific">Peptoniphilus equinus</name>
    <dbReference type="NCBI Taxonomy" id="3016343"/>
    <lineage>
        <taxon>Bacteria</taxon>
        <taxon>Bacillati</taxon>
        <taxon>Bacillota</taxon>
        <taxon>Tissierellia</taxon>
        <taxon>Tissierellales</taxon>
        <taxon>Peptoniphilaceae</taxon>
        <taxon>Peptoniphilus</taxon>
    </lineage>
</organism>
<evidence type="ECO:0000313" key="3">
    <source>
        <dbReference type="Proteomes" id="UP001210339"/>
    </source>
</evidence>
<keyword evidence="3" id="KW-1185">Reference proteome</keyword>
<dbReference type="Proteomes" id="UP001210339">
    <property type="component" value="Chromosome"/>
</dbReference>
<accession>A0ABY7QWE6</accession>
<reference evidence="2 3" key="1">
    <citation type="submission" date="2023-01" db="EMBL/GenBank/DDBJ databases">
        <authorList>
            <person name="Lee S.H."/>
            <person name="Jung H.S."/>
            <person name="Yun J.U."/>
        </authorList>
    </citation>
    <scope>NUCLEOTIDE SEQUENCE [LARGE SCALE GENOMIC DNA]</scope>
    <source>
        <strain evidence="2 3">CBA3646</strain>
    </source>
</reference>
<dbReference type="RefSeq" id="WP_271191927.1">
    <property type="nucleotide sequence ID" value="NZ_CP115667.1"/>
</dbReference>
<dbReference type="InterPro" id="IPR036192">
    <property type="entry name" value="Cell_div_ZapA-like_sf"/>
</dbReference>
<keyword evidence="1" id="KW-0175">Coiled coil</keyword>
<evidence type="ECO:0008006" key="4">
    <source>
        <dbReference type="Google" id="ProtNLM"/>
    </source>
</evidence>
<protein>
    <recommendedName>
        <fullName evidence="4">Cell division protein ZapA</fullName>
    </recommendedName>
</protein>
<evidence type="ECO:0000313" key="2">
    <source>
        <dbReference type="EMBL" id="WBW50395.1"/>
    </source>
</evidence>
<gene>
    <name evidence="2" type="ORF">O6R05_02310</name>
</gene>
<dbReference type="EMBL" id="CP115667">
    <property type="protein sequence ID" value="WBW50395.1"/>
    <property type="molecule type" value="Genomic_DNA"/>
</dbReference>
<name>A0ABY7QWE6_9FIRM</name>
<sequence>MEKVKVQIDGMSFVVVGGETSKVRGFAKDLDTRIRTVQGANYRLNQVQSIVLAALNILEEKDILESRVNDVDAGSSEEKALQVMAENETLRAGLKEAEEKIAAIRSHYDKQKHSLDEAKQEAAELRDTLKKQTDKQGDMTAELDKLKQEKEALERQIFESQKRIIDLSRELESLHDKAR</sequence>
<feature type="coiled-coil region" evidence="1">
    <location>
        <begin position="80"/>
        <end position="170"/>
    </location>
</feature>
<dbReference type="SUPFAM" id="SSF102829">
    <property type="entry name" value="Cell division protein ZapA-like"/>
    <property type="match status" value="1"/>
</dbReference>
<proteinExistence type="predicted"/>
<evidence type="ECO:0000256" key="1">
    <source>
        <dbReference type="SAM" id="Coils"/>
    </source>
</evidence>